<dbReference type="EMBL" id="ML738585">
    <property type="protein sequence ID" value="KAE8168549.1"/>
    <property type="molecule type" value="Genomic_DNA"/>
</dbReference>
<dbReference type="InterPro" id="IPR051334">
    <property type="entry name" value="SRPK"/>
</dbReference>
<dbReference type="AlphaFoldDB" id="A0A5N6VCG9"/>
<dbReference type="Pfam" id="PF00069">
    <property type="entry name" value="Pkinase"/>
    <property type="match status" value="2"/>
</dbReference>
<keyword evidence="3" id="KW-0808">Transferase</keyword>
<keyword evidence="12" id="KW-1185">Reference proteome</keyword>
<dbReference type="GO" id="GO:0000245">
    <property type="term" value="P:spliceosomal complex assembly"/>
    <property type="evidence" value="ECO:0007669"/>
    <property type="project" value="TreeGrafter"/>
</dbReference>
<dbReference type="InterPro" id="IPR017441">
    <property type="entry name" value="Protein_kinase_ATP_BS"/>
</dbReference>
<evidence type="ECO:0000256" key="2">
    <source>
        <dbReference type="ARBA" id="ARBA00022527"/>
    </source>
</evidence>
<evidence type="ECO:0000256" key="6">
    <source>
        <dbReference type="ARBA" id="ARBA00022840"/>
    </source>
</evidence>
<evidence type="ECO:0000256" key="4">
    <source>
        <dbReference type="ARBA" id="ARBA00022741"/>
    </source>
</evidence>
<comment type="catalytic activity">
    <reaction evidence="8">
        <text>L-seryl-[protein] + ATP = O-phospho-L-seryl-[protein] + ADP + H(+)</text>
        <dbReference type="Rhea" id="RHEA:17989"/>
        <dbReference type="Rhea" id="RHEA-COMP:9863"/>
        <dbReference type="Rhea" id="RHEA-COMP:11604"/>
        <dbReference type="ChEBI" id="CHEBI:15378"/>
        <dbReference type="ChEBI" id="CHEBI:29999"/>
        <dbReference type="ChEBI" id="CHEBI:30616"/>
        <dbReference type="ChEBI" id="CHEBI:83421"/>
        <dbReference type="ChEBI" id="CHEBI:456216"/>
        <dbReference type="EC" id="2.7.11.1"/>
    </reaction>
</comment>
<comment type="catalytic activity">
    <reaction evidence="7">
        <text>L-threonyl-[protein] + ATP = O-phospho-L-threonyl-[protein] + ADP + H(+)</text>
        <dbReference type="Rhea" id="RHEA:46608"/>
        <dbReference type="Rhea" id="RHEA-COMP:11060"/>
        <dbReference type="Rhea" id="RHEA-COMP:11605"/>
        <dbReference type="ChEBI" id="CHEBI:15378"/>
        <dbReference type="ChEBI" id="CHEBI:30013"/>
        <dbReference type="ChEBI" id="CHEBI:30616"/>
        <dbReference type="ChEBI" id="CHEBI:61977"/>
        <dbReference type="ChEBI" id="CHEBI:456216"/>
        <dbReference type="EC" id="2.7.11.1"/>
    </reaction>
</comment>
<dbReference type="PANTHER" id="PTHR47634:SF9">
    <property type="entry name" value="PROTEIN KINASE DOMAIN-CONTAINING PROTEIN-RELATED"/>
    <property type="match status" value="1"/>
</dbReference>
<keyword evidence="5 11" id="KW-0418">Kinase</keyword>
<dbReference type="SMART" id="SM00220">
    <property type="entry name" value="S_TKc"/>
    <property type="match status" value="1"/>
</dbReference>
<dbReference type="InterPro" id="IPR000719">
    <property type="entry name" value="Prot_kinase_dom"/>
</dbReference>
<feature type="binding site" evidence="9">
    <location>
        <position position="115"/>
    </location>
    <ligand>
        <name>ATP</name>
        <dbReference type="ChEBI" id="CHEBI:30616"/>
    </ligand>
</feature>
<evidence type="ECO:0000313" key="11">
    <source>
        <dbReference type="EMBL" id="KAE8168549.1"/>
    </source>
</evidence>
<protein>
    <recommendedName>
        <fullName evidence="1">non-specific serine/threonine protein kinase</fullName>
        <ecNumber evidence="1">2.7.11.1</ecNumber>
    </recommendedName>
</protein>
<dbReference type="OrthoDB" id="5979581at2759"/>
<keyword evidence="6 9" id="KW-0067">ATP-binding</keyword>
<organism evidence="11 12">
    <name type="scientific">Aspergillus tamarii</name>
    <dbReference type="NCBI Taxonomy" id="41984"/>
    <lineage>
        <taxon>Eukaryota</taxon>
        <taxon>Fungi</taxon>
        <taxon>Dikarya</taxon>
        <taxon>Ascomycota</taxon>
        <taxon>Pezizomycotina</taxon>
        <taxon>Eurotiomycetes</taxon>
        <taxon>Eurotiomycetidae</taxon>
        <taxon>Eurotiales</taxon>
        <taxon>Aspergillaceae</taxon>
        <taxon>Aspergillus</taxon>
        <taxon>Aspergillus subgen. Circumdati</taxon>
    </lineage>
</organism>
<dbReference type="Proteomes" id="UP000326950">
    <property type="component" value="Unassembled WGS sequence"/>
</dbReference>
<dbReference type="InterPro" id="IPR011009">
    <property type="entry name" value="Kinase-like_dom_sf"/>
</dbReference>
<keyword evidence="2" id="KW-0723">Serine/threonine-protein kinase</keyword>
<accession>A0A5N6VCG9</accession>
<evidence type="ECO:0000256" key="5">
    <source>
        <dbReference type="ARBA" id="ARBA00022777"/>
    </source>
</evidence>
<dbReference type="SUPFAM" id="SSF56112">
    <property type="entry name" value="Protein kinase-like (PK-like)"/>
    <property type="match status" value="1"/>
</dbReference>
<name>A0A5N6VCG9_ASPTM</name>
<evidence type="ECO:0000256" key="9">
    <source>
        <dbReference type="PROSITE-ProRule" id="PRU10141"/>
    </source>
</evidence>
<gene>
    <name evidence="11" type="ORF">BDV40DRAFT_251073</name>
</gene>
<feature type="domain" description="Protein kinase" evidence="10">
    <location>
        <begin position="86"/>
        <end position="453"/>
    </location>
</feature>
<evidence type="ECO:0000256" key="1">
    <source>
        <dbReference type="ARBA" id="ARBA00012513"/>
    </source>
</evidence>
<proteinExistence type="predicted"/>
<evidence type="ECO:0000256" key="3">
    <source>
        <dbReference type="ARBA" id="ARBA00022679"/>
    </source>
</evidence>
<evidence type="ECO:0000256" key="7">
    <source>
        <dbReference type="ARBA" id="ARBA00047899"/>
    </source>
</evidence>
<dbReference type="PANTHER" id="PTHR47634">
    <property type="entry name" value="PROTEIN KINASE DOMAIN-CONTAINING PROTEIN-RELATED"/>
    <property type="match status" value="1"/>
</dbReference>
<dbReference type="Gene3D" id="3.30.200.20">
    <property type="entry name" value="Phosphorylase Kinase, domain 1"/>
    <property type="match status" value="1"/>
</dbReference>
<sequence>MYHTLMRRPLSSTFSSLFSPKSPCHLFRPVQFHRAFSATAFNIMATTNTFTFEPLYEPLEGVERLENYRPGGYHPVKIGDQFRGRYRIVHKLGYGSYSTTWLARDEQNMKYVAVKICTADSSSQEFDIVSILAGSRHPFIKCQGEKMIPSVIDTFNIQGPNGNHSCYVTIPARASLADVKDGSWIRLFQPNVCRILAAQLATAVEYIHTRGFVHGDLHLGNILLRMPPNFDQLSVERLYEEYGAPELDPVIHLDGKPLPPGVPSHAIAPIWLGKASEEISSAEARIVLTDFGEAFSPSQEKKYVSRTPLVIRPPEVRFEPSKPLSFPSDIWTLACSIWTIIAQRPLFEGFLATQDDMTCEHVDALGILPPEWWEKWEARQYKFTVDGMPIDRNPFRSWETRFEDSVQQPRRDSNMSLFDEEERDAISSMLRSMLSFRPEDRPTAKQVLESSWMTKWALPQYHKSQETFKV</sequence>
<dbReference type="GO" id="GO:0004674">
    <property type="term" value="F:protein serine/threonine kinase activity"/>
    <property type="evidence" value="ECO:0007669"/>
    <property type="project" value="UniProtKB-KW"/>
</dbReference>
<dbReference type="EC" id="2.7.11.1" evidence="1"/>
<dbReference type="Gene3D" id="1.10.510.10">
    <property type="entry name" value="Transferase(Phosphotransferase) domain 1"/>
    <property type="match status" value="1"/>
</dbReference>
<dbReference type="GO" id="GO:0005524">
    <property type="term" value="F:ATP binding"/>
    <property type="evidence" value="ECO:0007669"/>
    <property type="project" value="UniProtKB-UniRule"/>
</dbReference>
<evidence type="ECO:0000313" key="12">
    <source>
        <dbReference type="Proteomes" id="UP000326950"/>
    </source>
</evidence>
<dbReference type="PROSITE" id="PS00107">
    <property type="entry name" value="PROTEIN_KINASE_ATP"/>
    <property type="match status" value="1"/>
</dbReference>
<keyword evidence="4 9" id="KW-0547">Nucleotide-binding</keyword>
<dbReference type="PROSITE" id="PS50011">
    <property type="entry name" value="PROTEIN_KINASE_DOM"/>
    <property type="match status" value="1"/>
</dbReference>
<evidence type="ECO:0000259" key="10">
    <source>
        <dbReference type="PROSITE" id="PS50011"/>
    </source>
</evidence>
<dbReference type="GO" id="GO:0050684">
    <property type="term" value="P:regulation of mRNA processing"/>
    <property type="evidence" value="ECO:0007669"/>
    <property type="project" value="TreeGrafter"/>
</dbReference>
<evidence type="ECO:0000256" key="8">
    <source>
        <dbReference type="ARBA" id="ARBA00048679"/>
    </source>
</evidence>
<reference evidence="11 12" key="1">
    <citation type="submission" date="2019-04" db="EMBL/GenBank/DDBJ databases">
        <title>Friends and foes A comparative genomics study of 23 Aspergillus species from section Flavi.</title>
        <authorList>
            <consortium name="DOE Joint Genome Institute"/>
            <person name="Kjaerbolling I."/>
            <person name="Vesth T."/>
            <person name="Frisvad J.C."/>
            <person name="Nybo J.L."/>
            <person name="Theobald S."/>
            <person name="Kildgaard S."/>
            <person name="Isbrandt T."/>
            <person name="Kuo A."/>
            <person name="Sato A."/>
            <person name="Lyhne E.K."/>
            <person name="Kogle M.E."/>
            <person name="Wiebenga A."/>
            <person name="Kun R.S."/>
            <person name="Lubbers R.J."/>
            <person name="Makela M.R."/>
            <person name="Barry K."/>
            <person name="Chovatia M."/>
            <person name="Clum A."/>
            <person name="Daum C."/>
            <person name="Haridas S."/>
            <person name="He G."/>
            <person name="LaButti K."/>
            <person name="Lipzen A."/>
            <person name="Mondo S."/>
            <person name="Riley R."/>
            <person name="Salamov A."/>
            <person name="Simmons B.A."/>
            <person name="Magnuson J.K."/>
            <person name="Henrissat B."/>
            <person name="Mortensen U.H."/>
            <person name="Larsen T.O."/>
            <person name="Devries R.P."/>
            <person name="Grigoriev I.V."/>
            <person name="Machida M."/>
            <person name="Baker S.E."/>
            <person name="Andersen M.R."/>
        </authorList>
    </citation>
    <scope>NUCLEOTIDE SEQUENCE [LARGE SCALE GENOMIC DNA]</scope>
    <source>
        <strain evidence="11 12">CBS 117626</strain>
    </source>
</reference>